<dbReference type="HOGENOM" id="CLU_023194_19_1_10"/>
<dbReference type="AlphaFoldDB" id="L0G5V4"/>
<dbReference type="InterPro" id="IPR004104">
    <property type="entry name" value="Gfo/Idh/MocA-like_OxRdtase_C"/>
</dbReference>
<dbReference type="InterPro" id="IPR036291">
    <property type="entry name" value="NAD(P)-bd_dom_sf"/>
</dbReference>
<dbReference type="Gene3D" id="3.40.50.720">
    <property type="entry name" value="NAD(P)-binding Rossmann-like Domain"/>
    <property type="match status" value="1"/>
</dbReference>
<evidence type="ECO:0000259" key="2">
    <source>
        <dbReference type="Pfam" id="PF02894"/>
    </source>
</evidence>
<dbReference type="OrthoDB" id="9815825at2"/>
<accession>L0G5V4</accession>
<dbReference type="SUPFAM" id="SSF51735">
    <property type="entry name" value="NAD(P)-binding Rossmann-fold domains"/>
    <property type="match status" value="1"/>
</dbReference>
<feature type="domain" description="Gfo/Idh/MocA-like oxidoreductase C-terminal" evidence="2">
    <location>
        <begin position="135"/>
        <end position="350"/>
    </location>
</feature>
<dbReference type="Proteomes" id="UP000010796">
    <property type="component" value="Chromosome"/>
</dbReference>
<protein>
    <submittedName>
        <fullName evidence="3">Putative dehydrogenase</fullName>
    </submittedName>
</protein>
<dbReference type="Pfam" id="PF02894">
    <property type="entry name" value="GFO_IDH_MocA_C"/>
    <property type="match status" value="1"/>
</dbReference>
<proteinExistence type="predicted"/>
<dbReference type="PANTHER" id="PTHR43708">
    <property type="entry name" value="CONSERVED EXPRESSED OXIDOREDUCTASE (EUROFUNG)"/>
    <property type="match status" value="1"/>
</dbReference>
<dbReference type="Pfam" id="PF01408">
    <property type="entry name" value="GFO_IDH_MocA"/>
    <property type="match status" value="1"/>
</dbReference>
<dbReference type="eggNOG" id="COG0673">
    <property type="taxonomic scope" value="Bacteria"/>
</dbReference>
<dbReference type="Gene3D" id="3.30.360.10">
    <property type="entry name" value="Dihydrodipicolinate Reductase, domain 2"/>
    <property type="match status" value="1"/>
</dbReference>
<name>L0G5V4_ECHVK</name>
<keyword evidence="4" id="KW-1185">Reference proteome</keyword>
<organism evidence="3 4">
    <name type="scientific">Echinicola vietnamensis (strain DSM 17526 / LMG 23754 / KMM 6221)</name>
    <dbReference type="NCBI Taxonomy" id="926556"/>
    <lineage>
        <taxon>Bacteria</taxon>
        <taxon>Pseudomonadati</taxon>
        <taxon>Bacteroidota</taxon>
        <taxon>Cytophagia</taxon>
        <taxon>Cytophagales</taxon>
        <taxon>Cyclobacteriaceae</taxon>
        <taxon>Echinicola</taxon>
    </lineage>
</organism>
<dbReference type="KEGG" id="evi:Echvi_4504"/>
<evidence type="ECO:0000259" key="1">
    <source>
        <dbReference type="Pfam" id="PF01408"/>
    </source>
</evidence>
<gene>
    <name evidence="3" type="ordered locus">Echvi_4504</name>
</gene>
<evidence type="ECO:0000313" key="4">
    <source>
        <dbReference type="Proteomes" id="UP000010796"/>
    </source>
</evidence>
<dbReference type="InterPro" id="IPR000683">
    <property type="entry name" value="Gfo/Idh/MocA-like_OxRdtase_N"/>
</dbReference>
<dbReference type="STRING" id="926556.Echvi_4504"/>
<dbReference type="RefSeq" id="WP_015268200.1">
    <property type="nucleotide sequence ID" value="NC_019904.1"/>
</dbReference>
<feature type="domain" description="Gfo/Idh/MocA-like oxidoreductase N-terminal" evidence="1">
    <location>
        <begin position="6"/>
        <end position="122"/>
    </location>
</feature>
<sequence>MTNKTINTAILGYGFSGSIFFAPFLHLHEGFLLKGAWERSKKKIQNDYPYVKSYASLEEIISDDTIDLVVVNTPIDTHYTYAKKVLEAGKHAIVEKTFTNTAAEARELHELATVKDLHLFVYQNRRYDSDFLTSKKVLESGKLGKLKEAIISYDIHLPELRKRGTVHTEKPKSGGEFNNRGSHITDQAVELFGFPDAVFADFAIFRKGGEVEDYVDVILYYADKRVKLRETNISVHRQDAYIFHGLNGSFFKSRSDMQEDRLLAGTIPMKTHWCDEPENEEGRLYYFQDGKKMVETITTEDGNYYNYFEAIYQSVVNGAPAPVSGWDGYKTMLVMDAARKSMETGKMVTVNPVKEY</sequence>
<dbReference type="InterPro" id="IPR051317">
    <property type="entry name" value="Gfo/Idh/MocA_oxidoreduct"/>
</dbReference>
<dbReference type="EMBL" id="CP003346">
    <property type="protein sequence ID" value="AGA80678.1"/>
    <property type="molecule type" value="Genomic_DNA"/>
</dbReference>
<evidence type="ECO:0000313" key="3">
    <source>
        <dbReference type="EMBL" id="AGA80678.1"/>
    </source>
</evidence>
<dbReference type="GO" id="GO:0000166">
    <property type="term" value="F:nucleotide binding"/>
    <property type="evidence" value="ECO:0007669"/>
    <property type="project" value="InterPro"/>
</dbReference>
<dbReference type="PANTHER" id="PTHR43708:SF7">
    <property type="entry name" value="OXIDOREDUCTASE"/>
    <property type="match status" value="1"/>
</dbReference>
<reference evidence="4" key="1">
    <citation type="submission" date="2012-02" db="EMBL/GenBank/DDBJ databases">
        <title>The complete genome of Echinicola vietnamensis DSM 17526.</title>
        <authorList>
            <person name="Lucas S."/>
            <person name="Copeland A."/>
            <person name="Lapidus A."/>
            <person name="Glavina del Rio T."/>
            <person name="Dalin E."/>
            <person name="Tice H."/>
            <person name="Bruce D."/>
            <person name="Goodwin L."/>
            <person name="Pitluck S."/>
            <person name="Peters L."/>
            <person name="Ovchinnikova G."/>
            <person name="Teshima H."/>
            <person name="Kyrpides N."/>
            <person name="Mavromatis K."/>
            <person name="Ivanova N."/>
            <person name="Brettin T."/>
            <person name="Detter J.C."/>
            <person name="Han C."/>
            <person name="Larimer F."/>
            <person name="Land M."/>
            <person name="Hauser L."/>
            <person name="Markowitz V."/>
            <person name="Cheng J.-F."/>
            <person name="Hugenholtz P."/>
            <person name="Woyke T."/>
            <person name="Wu D."/>
            <person name="Brambilla E."/>
            <person name="Klenk H.-P."/>
            <person name="Eisen J.A."/>
        </authorList>
    </citation>
    <scope>NUCLEOTIDE SEQUENCE [LARGE SCALE GENOMIC DNA]</scope>
    <source>
        <strain evidence="4">DSM 17526 / LMG 23754 / KMM 6221</strain>
    </source>
</reference>